<feature type="domain" description="Histidine kinase" evidence="16">
    <location>
        <begin position="393"/>
        <end position="611"/>
    </location>
</feature>
<dbReference type="SUPFAM" id="SSF47384">
    <property type="entry name" value="Homodimeric domain of signal transducing histidine kinase"/>
    <property type="match status" value="1"/>
</dbReference>
<evidence type="ECO:0000259" key="16">
    <source>
        <dbReference type="PROSITE" id="PS50109"/>
    </source>
</evidence>
<dbReference type="PRINTS" id="PR00344">
    <property type="entry name" value="BCTRLSENSOR"/>
</dbReference>
<keyword evidence="11" id="KW-0067">ATP-binding</keyword>
<evidence type="ECO:0000256" key="2">
    <source>
        <dbReference type="ARBA" id="ARBA00004236"/>
    </source>
</evidence>
<dbReference type="PROSITE" id="PS50885">
    <property type="entry name" value="HAMP"/>
    <property type="match status" value="1"/>
</dbReference>
<dbReference type="InterPro" id="IPR050351">
    <property type="entry name" value="BphY/WalK/GraS-like"/>
</dbReference>
<dbReference type="Pfam" id="PF00989">
    <property type="entry name" value="PAS"/>
    <property type="match status" value="1"/>
</dbReference>
<dbReference type="InterPro" id="IPR003660">
    <property type="entry name" value="HAMP_dom"/>
</dbReference>
<dbReference type="PANTHER" id="PTHR42878">
    <property type="entry name" value="TWO-COMPONENT HISTIDINE KINASE"/>
    <property type="match status" value="1"/>
</dbReference>
<protein>
    <recommendedName>
        <fullName evidence="4">histidine kinase</fullName>
        <ecNumber evidence="4">2.7.13.3</ecNumber>
    </recommendedName>
</protein>
<evidence type="ECO:0000256" key="9">
    <source>
        <dbReference type="ARBA" id="ARBA00022741"/>
    </source>
</evidence>
<dbReference type="CDD" id="cd16922">
    <property type="entry name" value="HATPase_EvgS-ArcB-TorS-like"/>
    <property type="match status" value="1"/>
</dbReference>
<dbReference type="EC" id="2.7.13.3" evidence="4"/>
<keyword evidence="13" id="KW-0902">Two-component regulatory system</keyword>
<keyword evidence="7" id="KW-0808">Transferase</keyword>
<dbReference type="Pfam" id="PF02518">
    <property type="entry name" value="HATPase_c"/>
    <property type="match status" value="1"/>
</dbReference>
<evidence type="ECO:0000256" key="1">
    <source>
        <dbReference type="ARBA" id="ARBA00000085"/>
    </source>
</evidence>
<dbReference type="InterPro" id="IPR013767">
    <property type="entry name" value="PAS_fold"/>
</dbReference>
<dbReference type="PROSITE" id="PS50109">
    <property type="entry name" value="HIS_KIN"/>
    <property type="match status" value="1"/>
</dbReference>
<dbReference type="SUPFAM" id="SSF55874">
    <property type="entry name" value="ATPase domain of HSP90 chaperone/DNA topoisomerase II/histidine kinase"/>
    <property type="match status" value="1"/>
</dbReference>
<keyword evidence="9" id="KW-0547">Nucleotide-binding</keyword>
<comment type="catalytic activity">
    <reaction evidence="1">
        <text>ATP + protein L-histidine = ADP + protein N-phospho-L-histidine.</text>
        <dbReference type="EC" id="2.7.13.3"/>
    </reaction>
</comment>
<gene>
    <name evidence="18" type="ORF">Gferi_05385</name>
</gene>
<evidence type="ECO:0000256" key="5">
    <source>
        <dbReference type="ARBA" id="ARBA00022475"/>
    </source>
</evidence>
<dbReference type="SUPFAM" id="SSF158472">
    <property type="entry name" value="HAMP domain-like"/>
    <property type="match status" value="1"/>
</dbReference>
<dbReference type="Gene3D" id="1.10.287.130">
    <property type="match status" value="1"/>
</dbReference>
<keyword evidence="12 15" id="KW-1133">Transmembrane helix</keyword>
<keyword evidence="19" id="KW-1185">Reference proteome</keyword>
<evidence type="ECO:0000256" key="13">
    <source>
        <dbReference type="ARBA" id="ARBA00023012"/>
    </source>
</evidence>
<dbReference type="Gene3D" id="3.30.450.20">
    <property type="entry name" value="PAS domain"/>
    <property type="match status" value="1"/>
</dbReference>
<comment type="subcellular location">
    <subcellularLocation>
        <location evidence="2">Cell membrane</location>
    </subcellularLocation>
    <subcellularLocation>
        <location evidence="3">Membrane raft</location>
        <topology evidence="3">Multi-pass membrane protein</topology>
    </subcellularLocation>
</comment>
<dbReference type="FunFam" id="1.10.287.130:FF:000001">
    <property type="entry name" value="Two-component sensor histidine kinase"/>
    <property type="match status" value="1"/>
</dbReference>
<dbReference type="InterPro" id="IPR004358">
    <property type="entry name" value="Sig_transdc_His_kin-like_C"/>
</dbReference>
<dbReference type="InterPro" id="IPR036890">
    <property type="entry name" value="HATPase_C_sf"/>
</dbReference>
<dbReference type="GO" id="GO:0000155">
    <property type="term" value="F:phosphorelay sensor kinase activity"/>
    <property type="evidence" value="ECO:0007669"/>
    <property type="project" value="InterPro"/>
</dbReference>
<dbReference type="GO" id="GO:0005524">
    <property type="term" value="F:ATP binding"/>
    <property type="evidence" value="ECO:0007669"/>
    <property type="project" value="UniProtKB-KW"/>
</dbReference>
<dbReference type="Gene3D" id="6.10.340.10">
    <property type="match status" value="1"/>
</dbReference>
<evidence type="ECO:0000313" key="19">
    <source>
        <dbReference type="Proteomes" id="UP000095743"/>
    </source>
</evidence>
<dbReference type="SMART" id="SM00304">
    <property type="entry name" value="HAMP"/>
    <property type="match status" value="1"/>
</dbReference>
<dbReference type="InterPro" id="IPR036097">
    <property type="entry name" value="HisK_dim/P_sf"/>
</dbReference>
<evidence type="ECO:0000256" key="7">
    <source>
        <dbReference type="ARBA" id="ARBA00022679"/>
    </source>
</evidence>
<organism evidence="18 19">
    <name type="scientific">Geosporobacter ferrireducens</name>
    <dbReference type="NCBI Taxonomy" id="1424294"/>
    <lineage>
        <taxon>Bacteria</taxon>
        <taxon>Bacillati</taxon>
        <taxon>Bacillota</taxon>
        <taxon>Clostridia</taxon>
        <taxon>Peptostreptococcales</taxon>
        <taxon>Thermotaleaceae</taxon>
        <taxon>Geosporobacter</taxon>
    </lineage>
</organism>
<keyword evidence="10" id="KW-0418">Kinase</keyword>
<dbReference type="Pfam" id="PF00672">
    <property type="entry name" value="HAMP"/>
    <property type="match status" value="1"/>
</dbReference>
<evidence type="ECO:0000256" key="4">
    <source>
        <dbReference type="ARBA" id="ARBA00012438"/>
    </source>
</evidence>
<dbReference type="InterPro" id="IPR003594">
    <property type="entry name" value="HATPase_dom"/>
</dbReference>
<keyword evidence="14 15" id="KW-0472">Membrane</keyword>
<evidence type="ECO:0000256" key="3">
    <source>
        <dbReference type="ARBA" id="ARBA00004314"/>
    </source>
</evidence>
<dbReference type="CDD" id="cd00082">
    <property type="entry name" value="HisKA"/>
    <property type="match status" value="1"/>
</dbReference>
<feature type="transmembrane region" description="Helical" evidence="15">
    <location>
        <begin position="12"/>
        <end position="32"/>
    </location>
</feature>
<evidence type="ECO:0000259" key="17">
    <source>
        <dbReference type="PROSITE" id="PS50885"/>
    </source>
</evidence>
<dbReference type="EMBL" id="CP017269">
    <property type="protein sequence ID" value="AOT69040.1"/>
    <property type="molecule type" value="Genomic_DNA"/>
</dbReference>
<dbReference type="SMART" id="SM00091">
    <property type="entry name" value="PAS"/>
    <property type="match status" value="1"/>
</dbReference>
<keyword evidence="5" id="KW-1003">Cell membrane</keyword>
<dbReference type="InterPro" id="IPR024478">
    <property type="entry name" value="HlyB_4HB_MCP"/>
</dbReference>
<evidence type="ECO:0000313" key="18">
    <source>
        <dbReference type="EMBL" id="AOT69040.1"/>
    </source>
</evidence>
<accession>A0A1D8GDP6</accession>
<dbReference type="SMART" id="SM00387">
    <property type="entry name" value="HATPase_c"/>
    <property type="match status" value="1"/>
</dbReference>
<dbReference type="SUPFAM" id="SSF55785">
    <property type="entry name" value="PYP-like sensor domain (PAS domain)"/>
    <property type="match status" value="1"/>
</dbReference>
<dbReference type="Pfam" id="PF00512">
    <property type="entry name" value="HisKA"/>
    <property type="match status" value="1"/>
</dbReference>
<dbReference type="Proteomes" id="UP000095743">
    <property type="component" value="Chromosome"/>
</dbReference>
<feature type="transmembrane region" description="Helical" evidence="15">
    <location>
        <begin position="183"/>
        <end position="204"/>
    </location>
</feature>
<feature type="domain" description="HAMP" evidence="17">
    <location>
        <begin position="205"/>
        <end position="257"/>
    </location>
</feature>
<keyword evidence="8 15" id="KW-0812">Transmembrane</keyword>
<dbReference type="CDD" id="cd06225">
    <property type="entry name" value="HAMP"/>
    <property type="match status" value="1"/>
</dbReference>
<dbReference type="GO" id="GO:0000156">
    <property type="term" value="F:phosphorelay response regulator activity"/>
    <property type="evidence" value="ECO:0007669"/>
    <property type="project" value="TreeGrafter"/>
</dbReference>
<dbReference type="GO" id="GO:0006355">
    <property type="term" value="P:regulation of DNA-templated transcription"/>
    <property type="evidence" value="ECO:0007669"/>
    <property type="project" value="InterPro"/>
</dbReference>
<dbReference type="NCBIfam" id="TIGR00229">
    <property type="entry name" value="sensory_box"/>
    <property type="match status" value="1"/>
</dbReference>
<dbReference type="FunFam" id="3.30.565.10:FF:000023">
    <property type="entry name" value="PAS domain-containing sensor histidine kinase"/>
    <property type="match status" value="1"/>
</dbReference>
<dbReference type="InterPro" id="IPR035965">
    <property type="entry name" value="PAS-like_dom_sf"/>
</dbReference>
<dbReference type="Pfam" id="PF12729">
    <property type="entry name" value="4HB_MCP_1"/>
    <property type="match status" value="1"/>
</dbReference>
<dbReference type="GO" id="GO:0007234">
    <property type="term" value="P:osmosensory signaling via phosphorelay pathway"/>
    <property type="evidence" value="ECO:0007669"/>
    <property type="project" value="TreeGrafter"/>
</dbReference>
<dbReference type="InterPro" id="IPR005467">
    <property type="entry name" value="His_kinase_dom"/>
</dbReference>
<evidence type="ECO:0000256" key="6">
    <source>
        <dbReference type="ARBA" id="ARBA00022553"/>
    </source>
</evidence>
<dbReference type="GO" id="GO:0045121">
    <property type="term" value="C:membrane raft"/>
    <property type="evidence" value="ECO:0007669"/>
    <property type="project" value="UniProtKB-SubCell"/>
</dbReference>
<dbReference type="KEGG" id="gfe:Gferi_05385"/>
<evidence type="ECO:0000256" key="12">
    <source>
        <dbReference type="ARBA" id="ARBA00022989"/>
    </source>
</evidence>
<dbReference type="GO" id="GO:0005886">
    <property type="term" value="C:plasma membrane"/>
    <property type="evidence" value="ECO:0007669"/>
    <property type="project" value="UniProtKB-SubCell"/>
</dbReference>
<reference evidence="18 19" key="1">
    <citation type="submission" date="2016-09" db="EMBL/GenBank/DDBJ databases">
        <title>Genomic analysis reveals versatility of anaerobic energy metabolism of Geosporobacter ferrireducens IRF9 of phylum Firmicutes.</title>
        <authorList>
            <person name="Kim S.-J."/>
        </authorList>
    </citation>
    <scope>NUCLEOTIDE SEQUENCE [LARGE SCALE GENOMIC DNA]</scope>
    <source>
        <strain evidence="18 19">IRF9</strain>
    </source>
</reference>
<dbReference type="Gene3D" id="3.30.565.10">
    <property type="entry name" value="Histidine kinase-like ATPase, C-terminal domain"/>
    <property type="match status" value="1"/>
</dbReference>
<dbReference type="InterPro" id="IPR000014">
    <property type="entry name" value="PAS"/>
</dbReference>
<evidence type="ECO:0000256" key="15">
    <source>
        <dbReference type="SAM" id="Phobius"/>
    </source>
</evidence>
<proteinExistence type="predicted"/>
<evidence type="ECO:0000256" key="8">
    <source>
        <dbReference type="ARBA" id="ARBA00022692"/>
    </source>
</evidence>
<evidence type="ECO:0000256" key="10">
    <source>
        <dbReference type="ARBA" id="ARBA00022777"/>
    </source>
</evidence>
<dbReference type="GO" id="GO:0030295">
    <property type="term" value="F:protein kinase activator activity"/>
    <property type="evidence" value="ECO:0007669"/>
    <property type="project" value="TreeGrafter"/>
</dbReference>
<name>A0A1D8GDP6_9FIRM</name>
<sequence>MMKNLRQKFSIIYLCLVIMIAILGIVSVLNFYNLSKTIDGLMTDNYESLKIINNMIEALERQDSAILTYTSGNRELGLNDFNANIDKFLMWYYKEQNNITEAGERELVDQIKEHYMKYINAFHQLSELSDEKNQTYIMEYYTTVIHPIFLLLKDDLQTLWDINETAMFRGKARTTENAQTSTYLILFTSVIAAVGGFFTSRFFANKFTRPVEHLTKSMKEVQAGNLDTRIDVVSDDEIGQLSAEFNKMTEKLLLFERSTLGEVMMEKSKSLAIIKSIADPLMVLDNDYRILVVNKAFESVFQAKETQVHKKHFLEIVRMSELYDYISSILSESNTQHKENIFYLEFGKEHYYFNIIVNKVKDIESKMNGIVVLFQNVTELKELEKMKTNFISTISHEFKTPLTSIMMGTSLLTDCTLGKLNTAQKNVLSSMEEDGQRLANLVDDLLYLSKLESARFVYDMLPAEIDSIIKSTIKPFYIQAANKKIDLQYSVEQKLPKVCVDQEKITWVLNNLIGNAIKYTKANDIISIQVYKQNDKVYISVKDTGIGIPEEYLDRIFEQFVQVENSDLEIRGTGLGLSIAKEIVTAHGGEIWCESMLDAGSCFTFTLPVYRVNT</sequence>
<dbReference type="InterPro" id="IPR003661">
    <property type="entry name" value="HisK_dim/P_dom"/>
</dbReference>
<evidence type="ECO:0000256" key="14">
    <source>
        <dbReference type="ARBA" id="ARBA00023136"/>
    </source>
</evidence>
<dbReference type="AlphaFoldDB" id="A0A1D8GDP6"/>
<dbReference type="SMART" id="SM00388">
    <property type="entry name" value="HisKA"/>
    <property type="match status" value="1"/>
</dbReference>
<dbReference type="PANTHER" id="PTHR42878:SF7">
    <property type="entry name" value="SENSOR HISTIDINE KINASE GLRK"/>
    <property type="match status" value="1"/>
</dbReference>
<evidence type="ECO:0000256" key="11">
    <source>
        <dbReference type="ARBA" id="ARBA00022840"/>
    </source>
</evidence>
<dbReference type="CDD" id="cd00130">
    <property type="entry name" value="PAS"/>
    <property type="match status" value="1"/>
</dbReference>
<keyword evidence="6" id="KW-0597">Phosphoprotein</keyword>
<dbReference type="STRING" id="1424294.Gferi_05385"/>